<dbReference type="Gene3D" id="3.40.50.300">
    <property type="entry name" value="P-loop containing nucleotide triphosphate hydrolases"/>
    <property type="match status" value="1"/>
</dbReference>
<dbReference type="InterPro" id="IPR027417">
    <property type="entry name" value="P-loop_NTPase"/>
</dbReference>
<evidence type="ECO:0000313" key="2">
    <source>
        <dbReference type="Proteomes" id="UP001193081"/>
    </source>
</evidence>
<accession>A0ABS4D4B1</accession>
<name>A0ABS4D4B1_9CHLR</name>
<dbReference type="EMBL" id="SIJK02000001">
    <property type="protein sequence ID" value="MBP1464253.1"/>
    <property type="molecule type" value="Genomic_DNA"/>
</dbReference>
<dbReference type="Proteomes" id="UP001193081">
    <property type="component" value="Unassembled WGS sequence"/>
</dbReference>
<dbReference type="RefSeq" id="WP_135475754.1">
    <property type="nucleotide sequence ID" value="NZ_SIJK02000001.1"/>
</dbReference>
<protein>
    <recommendedName>
        <fullName evidence="3">HPr kinase</fullName>
    </recommendedName>
</protein>
<evidence type="ECO:0000313" key="1">
    <source>
        <dbReference type="EMBL" id="MBP1464253.1"/>
    </source>
</evidence>
<sequence length="360" mass="39023">MSAMAGDYLIQLEAAFAKAWASVDGQVRSVQVQGVAFELRMAGAALEGVVLPALAHLLGEPGAPAEGEAMSFHLWDGATTGVRPPAPPFAPTDYRRYGQRAVLYAGTLALMHAPTSGQLFAYDRSTRQGFWWVDEAAQLSIYERAAPLQTLFHWALAETGWQVIHAAALGTDEGGVLLIGNSGAGKSSTALSCLAYPALRLLSDDKCLVRVEPEPRAAMLFNSAKLKVDMLDRLSYLRPLLDRWDDVYKASKGLAFLYPTYAAQMVASFPIKALLLPEVTHRAEARLRPAAPGELFRQLGPSTVIWLPGAEAESYRLSAELTRRLPCYHLELASDPGKNVAAIAALLAEHQDALIDRANR</sequence>
<gene>
    <name evidence="1" type="ORF">EYB53_000895</name>
</gene>
<dbReference type="SUPFAM" id="SSF53795">
    <property type="entry name" value="PEP carboxykinase-like"/>
    <property type="match status" value="1"/>
</dbReference>
<keyword evidence="2" id="KW-1185">Reference proteome</keyword>
<proteinExistence type="predicted"/>
<comment type="caution">
    <text evidence="1">The sequence shown here is derived from an EMBL/GenBank/DDBJ whole genome shotgun (WGS) entry which is preliminary data.</text>
</comment>
<organism evidence="1 2">
    <name type="scientific">Candidatus Chloroploca mongolica</name>
    <dbReference type="NCBI Taxonomy" id="2528176"/>
    <lineage>
        <taxon>Bacteria</taxon>
        <taxon>Bacillati</taxon>
        <taxon>Chloroflexota</taxon>
        <taxon>Chloroflexia</taxon>
        <taxon>Chloroflexales</taxon>
        <taxon>Chloroflexineae</taxon>
        <taxon>Oscillochloridaceae</taxon>
        <taxon>Candidatus Chloroploca</taxon>
    </lineage>
</organism>
<evidence type="ECO:0008006" key="3">
    <source>
        <dbReference type="Google" id="ProtNLM"/>
    </source>
</evidence>
<reference evidence="1 2" key="1">
    <citation type="submission" date="2021-03" db="EMBL/GenBank/DDBJ databases">
        <authorList>
            <person name="Grouzdev D.S."/>
        </authorList>
    </citation>
    <scope>NUCLEOTIDE SEQUENCE [LARGE SCALE GENOMIC DNA]</scope>
    <source>
        <strain evidence="1 2">M50-1</strain>
    </source>
</reference>